<name>A0A0N8KQE1_9EURY</name>
<organism evidence="1 2">
    <name type="scientific">Candidatus Methanoperedens nitratireducens</name>
    <dbReference type="NCBI Taxonomy" id="1392998"/>
    <lineage>
        <taxon>Archaea</taxon>
        <taxon>Methanobacteriati</taxon>
        <taxon>Methanobacteriota</taxon>
        <taxon>Stenosarchaea group</taxon>
        <taxon>Methanomicrobia</taxon>
        <taxon>Methanosarcinales</taxon>
        <taxon>ANME-2 cluster</taxon>
        <taxon>Candidatus Methanoperedentaceae</taxon>
        <taxon>Candidatus Methanoperedens</taxon>
    </lineage>
</organism>
<proteinExistence type="predicted"/>
<comment type="caution">
    <text evidence="1">The sequence shown here is derived from an EMBL/GenBank/DDBJ whole genome shotgun (WGS) entry which is preliminary data.</text>
</comment>
<evidence type="ECO:0000313" key="1">
    <source>
        <dbReference type="EMBL" id="KPQ41882.1"/>
    </source>
</evidence>
<evidence type="ECO:0000313" key="2">
    <source>
        <dbReference type="Proteomes" id="UP000050360"/>
    </source>
</evidence>
<reference evidence="1 2" key="1">
    <citation type="submission" date="2015-09" db="EMBL/GenBank/DDBJ databases">
        <title>A metagenomics-based metabolic model of nitrate-dependent anaerobic oxidation of methane by Methanoperedens-like archaea.</title>
        <authorList>
            <person name="Arshad A."/>
            <person name="Speth D.R."/>
            <person name="De Graaf R.M."/>
            <person name="Op Den Camp H.J."/>
            <person name="Jetten M.S."/>
            <person name="Welte C.U."/>
        </authorList>
    </citation>
    <scope>NUCLEOTIDE SEQUENCE [LARGE SCALE GENOMIC DNA]</scope>
</reference>
<dbReference type="AlphaFoldDB" id="A0A0N8KQE1"/>
<protein>
    <submittedName>
        <fullName evidence="1">Uncharacterized protein</fullName>
    </submittedName>
</protein>
<dbReference type="EMBL" id="LKCM01000289">
    <property type="protein sequence ID" value="KPQ41882.1"/>
    <property type="molecule type" value="Genomic_DNA"/>
</dbReference>
<gene>
    <name evidence="1" type="ORF">MPEBLZ_03568</name>
</gene>
<dbReference type="Proteomes" id="UP000050360">
    <property type="component" value="Unassembled WGS sequence"/>
</dbReference>
<accession>A0A0N8KQE1</accession>
<sequence>MGIDLSTNKKGLLCVVSGIVLFFNDINLEHFLLEPLSVSFCKCKIVRKTGNSINRFRISDYF</sequence>